<dbReference type="PIRSF" id="PIRSF004761">
    <property type="entry name" value="Hydrgn_mat_HypA"/>
    <property type="match status" value="1"/>
</dbReference>
<evidence type="ECO:0000256" key="2">
    <source>
        <dbReference type="ARBA" id="ARBA00022723"/>
    </source>
</evidence>
<dbReference type="Gene3D" id="3.30.2320.80">
    <property type="match status" value="1"/>
</dbReference>
<dbReference type="EMBL" id="CP120863">
    <property type="protein sequence ID" value="WFE92594.1"/>
    <property type="molecule type" value="Genomic_DNA"/>
</dbReference>
<feature type="binding site" evidence="4">
    <location>
        <position position="92"/>
    </location>
    <ligand>
        <name>Zn(2+)</name>
        <dbReference type="ChEBI" id="CHEBI:29105"/>
    </ligand>
</feature>
<evidence type="ECO:0000256" key="4">
    <source>
        <dbReference type="HAMAP-Rule" id="MF_00213"/>
    </source>
</evidence>
<dbReference type="Pfam" id="PF01155">
    <property type="entry name" value="HypA"/>
    <property type="match status" value="1"/>
</dbReference>
<dbReference type="PANTHER" id="PTHR34535">
    <property type="entry name" value="HYDROGENASE MATURATION FACTOR HYPA"/>
    <property type="match status" value="1"/>
</dbReference>
<evidence type="ECO:0000313" key="6">
    <source>
        <dbReference type="Proteomes" id="UP001209803"/>
    </source>
</evidence>
<dbReference type="HAMAP" id="MF_00213">
    <property type="entry name" value="HypA_HybF"/>
    <property type="match status" value="1"/>
</dbReference>
<dbReference type="Proteomes" id="UP001209803">
    <property type="component" value="Chromosome"/>
</dbReference>
<keyword evidence="2 4" id="KW-0479">Metal-binding</keyword>
<sequence>MHEMSLCENILEIITAQADQQAFSKVKLVRLEVGPLSGVEIEALRFGFDVVMRGSVAEDARLDILCPDATAWCEACETTVPILERYDSCPNCGAVSLKITSGGELRIKEMEVS</sequence>
<organism evidence="5 6">
    <name type="scientific">Roseibium porphyridii</name>
    <dbReference type="NCBI Taxonomy" id="2866279"/>
    <lineage>
        <taxon>Bacteria</taxon>
        <taxon>Pseudomonadati</taxon>
        <taxon>Pseudomonadota</taxon>
        <taxon>Alphaproteobacteria</taxon>
        <taxon>Hyphomicrobiales</taxon>
        <taxon>Stappiaceae</taxon>
        <taxon>Roseibium</taxon>
    </lineage>
</organism>
<dbReference type="InterPro" id="IPR000688">
    <property type="entry name" value="HypA/HybF"/>
</dbReference>
<comment type="function">
    <text evidence="4">Involved in the maturation of [NiFe] hydrogenases. Required for nickel insertion into the metal center of the hydrogenase.</text>
</comment>
<feature type="binding site" evidence="4">
    <location>
        <position position="89"/>
    </location>
    <ligand>
        <name>Zn(2+)</name>
        <dbReference type="ChEBI" id="CHEBI:29105"/>
    </ligand>
</feature>
<accession>A0ABY8FAZ2</accession>
<reference evidence="5 6" key="1">
    <citation type="submission" date="2023-03" db="EMBL/GenBank/DDBJ databases">
        <title>Roseibium porphyridii sp. nov. and Roseibium rhodosorbium sp. nov. isolated from marine algae, Porphyridium cruentum and Rhodosorus marinus, respectively.</title>
        <authorList>
            <person name="Lee M.W."/>
            <person name="Choi B.J."/>
            <person name="Lee J.K."/>
            <person name="Choi D.G."/>
            <person name="Baek J.H."/>
            <person name="Bayburt H."/>
            <person name="Kim J.M."/>
            <person name="Han D.M."/>
            <person name="Kim K.H."/>
            <person name="Jeon C.O."/>
        </authorList>
    </citation>
    <scope>NUCLEOTIDE SEQUENCE [LARGE SCALE GENOMIC DNA]</scope>
    <source>
        <strain evidence="5 6">KMA01</strain>
    </source>
</reference>
<keyword evidence="1 4" id="KW-0533">Nickel</keyword>
<evidence type="ECO:0000256" key="3">
    <source>
        <dbReference type="ARBA" id="ARBA00022833"/>
    </source>
</evidence>
<feature type="binding site" evidence="4">
    <location>
        <position position="73"/>
    </location>
    <ligand>
        <name>Zn(2+)</name>
        <dbReference type="ChEBI" id="CHEBI:29105"/>
    </ligand>
</feature>
<comment type="similarity">
    <text evidence="4">Belongs to the HypA/HybF family.</text>
</comment>
<feature type="binding site" evidence="4">
    <location>
        <position position="76"/>
    </location>
    <ligand>
        <name>Zn(2+)</name>
        <dbReference type="ChEBI" id="CHEBI:29105"/>
    </ligand>
</feature>
<proteinExistence type="inferred from homology"/>
<name>A0ABY8FAZ2_9HYPH</name>
<keyword evidence="6" id="KW-1185">Reference proteome</keyword>
<keyword evidence="3 4" id="KW-0862">Zinc</keyword>
<feature type="binding site" evidence="4">
    <location>
        <position position="2"/>
    </location>
    <ligand>
        <name>Ni(2+)</name>
        <dbReference type="ChEBI" id="CHEBI:49786"/>
    </ligand>
</feature>
<gene>
    <name evidence="4 5" type="primary">hypA</name>
    <name evidence="5" type="ORF">K1718_01305</name>
</gene>
<dbReference type="PANTHER" id="PTHR34535:SF3">
    <property type="entry name" value="HYDROGENASE MATURATION FACTOR HYPA"/>
    <property type="match status" value="1"/>
</dbReference>
<evidence type="ECO:0000313" key="5">
    <source>
        <dbReference type="EMBL" id="WFE92594.1"/>
    </source>
</evidence>
<evidence type="ECO:0000256" key="1">
    <source>
        <dbReference type="ARBA" id="ARBA00022596"/>
    </source>
</evidence>
<protein>
    <recommendedName>
        <fullName evidence="4">Hydrogenase maturation factor HypA</fullName>
    </recommendedName>
</protein>
<dbReference type="NCBIfam" id="TIGR00100">
    <property type="entry name" value="hypA"/>
    <property type="match status" value="1"/>
</dbReference>